<evidence type="ECO:0000313" key="2">
    <source>
        <dbReference type="Proteomes" id="UP000192796"/>
    </source>
</evidence>
<proteinExistence type="predicted"/>
<evidence type="ECO:0000313" key="1">
    <source>
        <dbReference type="EMBL" id="OQP60708.1"/>
    </source>
</evidence>
<organism evidence="1 2">
    <name type="scientific">Niastella vici</name>
    <dbReference type="NCBI Taxonomy" id="1703345"/>
    <lineage>
        <taxon>Bacteria</taxon>
        <taxon>Pseudomonadati</taxon>
        <taxon>Bacteroidota</taxon>
        <taxon>Chitinophagia</taxon>
        <taxon>Chitinophagales</taxon>
        <taxon>Chitinophagaceae</taxon>
        <taxon>Niastella</taxon>
    </lineage>
</organism>
<protein>
    <submittedName>
        <fullName evidence="1">Uncharacterized protein</fullName>
    </submittedName>
</protein>
<reference evidence="1 2" key="1">
    <citation type="submission" date="2016-03" db="EMBL/GenBank/DDBJ databases">
        <title>Niastella vici sp. nov., isolated from farmland soil.</title>
        <authorList>
            <person name="Chen L."/>
            <person name="Wang D."/>
            <person name="Yang S."/>
            <person name="Wang G."/>
        </authorList>
    </citation>
    <scope>NUCLEOTIDE SEQUENCE [LARGE SCALE GENOMIC DNA]</scope>
    <source>
        <strain evidence="1 2">DJ57</strain>
    </source>
</reference>
<comment type="caution">
    <text evidence="1">The sequence shown here is derived from an EMBL/GenBank/DDBJ whole genome shotgun (WGS) entry which is preliminary data.</text>
</comment>
<dbReference type="AlphaFoldDB" id="A0A1V9FQW3"/>
<sequence length="91" mass="10736">MDMANISQSKHRFFSQTLDDTIKKLEVPGLQELSSATIVRELKKELFLLENIFAEYDSKTKQLKHLISQYQKIQHDARIRLRICQQICSKQ</sequence>
<accession>A0A1V9FQW3</accession>
<name>A0A1V9FQW3_9BACT</name>
<dbReference type="EMBL" id="LVYD01000059">
    <property type="protein sequence ID" value="OQP60708.1"/>
    <property type="molecule type" value="Genomic_DNA"/>
</dbReference>
<keyword evidence="2" id="KW-1185">Reference proteome</keyword>
<dbReference type="Proteomes" id="UP000192796">
    <property type="component" value="Unassembled WGS sequence"/>
</dbReference>
<gene>
    <name evidence="1" type="ORF">A3860_32430</name>
</gene>